<proteinExistence type="inferred from homology"/>
<dbReference type="GeneID" id="107264377"/>
<dbReference type="GO" id="GO:0016616">
    <property type="term" value="F:oxidoreductase activity, acting on the CH-OH group of donors, NAD or NADP as acceptor"/>
    <property type="evidence" value="ECO:0007669"/>
    <property type="project" value="TreeGrafter"/>
</dbReference>
<keyword evidence="3" id="KW-1133">Transmembrane helix</keyword>
<keyword evidence="4" id="KW-1185">Reference proteome</keyword>
<evidence type="ECO:0000256" key="1">
    <source>
        <dbReference type="ARBA" id="ARBA00006484"/>
    </source>
</evidence>
<accession>A0AAJ7BK39</accession>
<dbReference type="RefSeq" id="XP_015588067.1">
    <property type="nucleotide sequence ID" value="XM_015732581.2"/>
</dbReference>
<organism evidence="4 5">
    <name type="scientific">Cephus cinctus</name>
    <name type="common">Wheat stem sawfly</name>
    <dbReference type="NCBI Taxonomy" id="211228"/>
    <lineage>
        <taxon>Eukaryota</taxon>
        <taxon>Metazoa</taxon>
        <taxon>Ecdysozoa</taxon>
        <taxon>Arthropoda</taxon>
        <taxon>Hexapoda</taxon>
        <taxon>Insecta</taxon>
        <taxon>Pterygota</taxon>
        <taxon>Neoptera</taxon>
        <taxon>Endopterygota</taxon>
        <taxon>Hymenoptera</taxon>
        <taxon>Cephoidea</taxon>
        <taxon>Cephidae</taxon>
        <taxon>Cephus</taxon>
    </lineage>
</organism>
<dbReference type="Gene3D" id="3.40.50.720">
    <property type="entry name" value="NAD(P)-binding Rossmann-like Domain"/>
    <property type="match status" value="1"/>
</dbReference>
<keyword evidence="2" id="KW-0560">Oxidoreductase</keyword>
<dbReference type="InterPro" id="IPR036291">
    <property type="entry name" value="NAD(P)-bd_dom_sf"/>
</dbReference>
<gene>
    <name evidence="5" type="primary">LOC107264377</name>
</gene>
<keyword evidence="3" id="KW-0812">Transmembrane</keyword>
<feature type="transmembrane region" description="Helical" evidence="3">
    <location>
        <begin position="20"/>
        <end position="46"/>
    </location>
</feature>
<keyword evidence="3" id="KW-0472">Membrane</keyword>
<dbReference type="PANTHER" id="PTHR24322:SF736">
    <property type="entry name" value="RETINOL DEHYDROGENASE 10"/>
    <property type="match status" value="1"/>
</dbReference>
<dbReference type="Pfam" id="PF00106">
    <property type="entry name" value="adh_short"/>
    <property type="match status" value="1"/>
</dbReference>
<dbReference type="Proteomes" id="UP000694920">
    <property type="component" value="Unplaced"/>
</dbReference>
<dbReference type="AlphaFoldDB" id="A0AAJ7BK39"/>
<dbReference type="KEGG" id="ccin:107264377"/>
<evidence type="ECO:0000256" key="3">
    <source>
        <dbReference type="SAM" id="Phobius"/>
    </source>
</evidence>
<evidence type="ECO:0000313" key="5">
    <source>
        <dbReference type="RefSeq" id="XP_015588067.1"/>
    </source>
</evidence>
<comment type="similarity">
    <text evidence="1">Belongs to the short-chain dehydrogenases/reductases (SDR) family.</text>
</comment>
<dbReference type="PRINTS" id="PR00081">
    <property type="entry name" value="GDHRDH"/>
</dbReference>
<dbReference type="InterPro" id="IPR002347">
    <property type="entry name" value="SDR_fam"/>
</dbReference>
<dbReference type="GO" id="GO:0005811">
    <property type="term" value="C:lipid droplet"/>
    <property type="evidence" value="ECO:0007669"/>
    <property type="project" value="TreeGrafter"/>
</dbReference>
<evidence type="ECO:0000256" key="2">
    <source>
        <dbReference type="ARBA" id="ARBA00023002"/>
    </source>
</evidence>
<evidence type="ECO:0000313" key="4">
    <source>
        <dbReference type="Proteomes" id="UP000694920"/>
    </source>
</evidence>
<reference evidence="5" key="1">
    <citation type="submission" date="2025-08" db="UniProtKB">
        <authorList>
            <consortium name="RefSeq"/>
        </authorList>
    </citation>
    <scope>IDENTIFICATION</scope>
</reference>
<protein>
    <submittedName>
        <fullName evidence="5">Short-chain dehydrogenase/reductase family 16C member 6 isoform X1</fullName>
    </submittedName>
</protein>
<dbReference type="SUPFAM" id="SSF51735">
    <property type="entry name" value="NAD(P)-binding Rossmann-fold domains"/>
    <property type="match status" value="1"/>
</dbReference>
<dbReference type="PANTHER" id="PTHR24322">
    <property type="entry name" value="PKSB"/>
    <property type="match status" value="1"/>
</dbReference>
<name>A0AAJ7BK39_CEPCN</name>
<sequence>MIPLKEESLMFYSKNDNFTTIAWLYLYTQFIVGAVISGFLAFLAVLKSILPKPPRDLTGDIALITGATTLLGSSLAKEFSRAGCSVVCIDKDLKSVKRTVSCLENCSRVERIGSVHRKRQDSERMQKSFAYECDFNDRDEIRGIAKKINDEVGQVDILVTCFGSQDEDILDTVSNTLMSHYWTVLAFLPFLLLRRKAHVIGVTPTISVQDAYMGSRAAVTGLMESLGQEFARQRSQLKFITVAPKAEPRLLKKTEYEIARNVVEAVRTDQSSLSVNWCSRMLYRISCVIYRAINIITQ</sequence>